<dbReference type="Proteomes" id="UP001442841">
    <property type="component" value="Chromosome"/>
</dbReference>
<sequence length="846" mass="93626">MTPTQRWALVVLLTFALVLAGLASLSVVTVRASFPQTTGVIQVDPLERPVEVLRDAHGIPQIYADSPEDLFAAQGFVHAQDRFWEMDVRRHITSGRLSELFGPAQVETDVYLRTLGWRRVAEQEIELLSARNRRYLESYADGVNAYLRSRSANDLSLEYAVLGLQGLSYVPRSWTAADSLAWLKALAWDTGANFTDEIELAVLTATIGEQRARSIAPPYDPQVFTPIVNSGAVNDGQFDPGVQTGAARVAPAVTDEQAQAALRSTMIGTRSVADWLGVADGSGGSNSWVVSGERTASGKPILANDPHLGTSIPGVFTQVGLHCRTVTADCPFDVSGFSLSGMPGVIIGHNAHIAWGLTTPYADTQDLVLEEIRGNRVRRGESEWAEVTERTEEIRIAGEAPRMVRIRETSNGPLLSDVHQFARERVGHPPDPQDAEASEIAVALKWSALLPSRSVEAIFELNRASDFNEFREAARLLGAPSQNLVYADTAGNIGYQLPGDIPVRRQGDGTMPIPGWDPAYGWDRMIPFEELPWAYNPPEGHIVAANQQIIADYPHVLGSNYSMGWRSQQIIDRLNTEPAPLTPESTQAIFADTRVRYAELIVPALLEIEPEEEWVREGQQVLADWDRTSPPDSAGAFFFHLTMRQIVQLTFDDEIPEELRTATGDRWYAVVADLLREPHNEWWDDKHTTVVEDRDTILARALSHARRDATQLRSRDPQGWRWGHTHRLRLRHETLGSSGIGMVESMFNRGDEPIGGGSAVVLAWSFDDRQWGYEVTVGPVMKMVVDLDDLDNSRWVNLSGQSGHAFHPNYADQLPLMAGNTLPAWAFTRQRVEAATAARLELLPGL</sequence>
<name>A0ABZ3FL95_9ACTN</name>
<protein>
    <submittedName>
        <fullName evidence="4">Penicillin acylase family protein</fullName>
        <ecNumber evidence="4">3.5.1.-</ecNumber>
    </submittedName>
</protein>
<accession>A0ABZ3FL95</accession>
<dbReference type="PANTHER" id="PTHR34218">
    <property type="entry name" value="PEPTIDASE S45 PENICILLIN AMIDASE"/>
    <property type="match status" value="1"/>
</dbReference>
<dbReference type="InterPro" id="IPR029055">
    <property type="entry name" value="Ntn_hydrolases_N"/>
</dbReference>
<organism evidence="4 5">
    <name type="scientific">Ammonicoccus fulvus</name>
    <dbReference type="NCBI Taxonomy" id="3138240"/>
    <lineage>
        <taxon>Bacteria</taxon>
        <taxon>Bacillati</taxon>
        <taxon>Actinomycetota</taxon>
        <taxon>Actinomycetes</taxon>
        <taxon>Propionibacteriales</taxon>
        <taxon>Propionibacteriaceae</taxon>
        <taxon>Ammonicoccus</taxon>
    </lineage>
</organism>
<keyword evidence="5" id="KW-1185">Reference proteome</keyword>
<keyword evidence="3" id="KW-0865">Zymogen</keyword>
<dbReference type="InterPro" id="IPR043147">
    <property type="entry name" value="Penicillin_amidase_A-knob"/>
</dbReference>
<dbReference type="PANTHER" id="PTHR34218:SF4">
    <property type="entry name" value="ACYL-HOMOSERINE LACTONE ACYLASE QUIP"/>
    <property type="match status" value="1"/>
</dbReference>
<dbReference type="Gene3D" id="2.30.120.10">
    <property type="match status" value="1"/>
</dbReference>
<dbReference type="CDD" id="cd03747">
    <property type="entry name" value="Ntn_PGA_like"/>
    <property type="match status" value="1"/>
</dbReference>
<dbReference type="Gene3D" id="1.10.439.10">
    <property type="entry name" value="Penicillin Amidohydrolase, domain 1"/>
    <property type="match status" value="1"/>
</dbReference>
<evidence type="ECO:0000256" key="2">
    <source>
        <dbReference type="ARBA" id="ARBA00022801"/>
    </source>
</evidence>
<dbReference type="PIRSF" id="PIRSF001227">
    <property type="entry name" value="Pen_acylase"/>
    <property type="match status" value="1"/>
</dbReference>
<evidence type="ECO:0000256" key="3">
    <source>
        <dbReference type="ARBA" id="ARBA00023145"/>
    </source>
</evidence>
<dbReference type="InterPro" id="IPR002692">
    <property type="entry name" value="S45"/>
</dbReference>
<dbReference type="InterPro" id="IPR043146">
    <property type="entry name" value="Penicillin_amidase_N_B-knob"/>
</dbReference>
<dbReference type="Gene3D" id="3.60.20.10">
    <property type="entry name" value="Glutamine Phosphoribosylpyrophosphate, subunit 1, domain 1"/>
    <property type="match status" value="1"/>
</dbReference>
<dbReference type="EC" id="3.5.1.-" evidence="4"/>
<dbReference type="GO" id="GO:0016787">
    <property type="term" value="F:hydrolase activity"/>
    <property type="evidence" value="ECO:0007669"/>
    <property type="project" value="UniProtKB-KW"/>
</dbReference>
<gene>
    <name evidence="4" type="ORF">AADG42_05690</name>
</gene>
<dbReference type="RefSeq" id="WP_425308256.1">
    <property type="nucleotide sequence ID" value="NZ_CP154795.1"/>
</dbReference>
<dbReference type="EMBL" id="CP154795">
    <property type="protein sequence ID" value="XAN06823.1"/>
    <property type="molecule type" value="Genomic_DNA"/>
</dbReference>
<keyword evidence="2 4" id="KW-0378">Hydrolase</keyword>
<dbReference type="Gene3D" id="1.10.1400.10">
    <property type="match status" value="1"/>
</dbReference>
<dbReference type="InterPro" id="IPR014395">
    <property type="entry name" value="Pen/GL7ACA/AHL_acylase"/>
</dbReference>
<evidence type="ECO:0000313" key="5">
    <source>
        <dbReference type="Proteomes" id="UP001442841"/>
    </source>
</evidence>
<dbReference type="InterPro" id="IPR023343">
    <property type="entry name" value="Penicillin_amidase_dom1"/>
</dbReference>
<dbReference type="Pfam" id="PF01804">
    <property type="entry name" value="Penicil_amidase"/>
    <property type="match status" value="1"/>
</dbReference>
<evidence type="ECO:0000313" key="4">
    <source>
        <dbReference type="EMBL" id="XAN06823.1"/>
    </source>
</evidence>
<evidence type="ECO:0000256" key="1">
    <source>
        <dbReference type="ARBA" id="ARBA00006586"/>
    </source>
</evidence>
<comment type="similarity">
    <text evidence="1">Belongs to the peptidase S45 family.</text>
</comment>
<dbReference type="SUPFAM" id="SSF56235">
    <property type="entry name" value="N-terminal nucleophile aminohydrolases (Ntn hydrolases)"/>
    <property type="match status" value="1"/>
</dbReference>
<reference evidence="4 5" key="1">
    <citation type="submission" date="2024-04" db="EMBL/GenBank/DDBJ databases">
        <title>Isolation of an actinomycete strain from pig manure.</title>
        <authorList>
            <person name="Gong T."/>
            <person name="Yu Z."/>
            <person name="An M."/>
            <person name="Wei C."/>
            <person name="Yang W."/>
            <person name="Liu L."/>
        </authorList>
    </citation>
    <scope>NUCLEOTIDE SEQUENCE [LARGE SCALE GENOMIC DNA]</scope>
    <source>
        <strain evidence="4 5">ZF39</strain>
    </source>
</reference>
<proteinExistence type="inferred from homology"/>